<organism evidence="1 2">
    <name type="scientific">Vreelandella aquamarina</name>
    <dbReference type="NCBI Taxonomy" id="77097"/>
    <lineage>
        <taxon>Bacteria</taxon>
        <taxon>Pseudomonadati</taxon>
        <taxon>Pseudomonadota</taxon>
        <taxon>Gammaproteobacteria</taxon>
        <taxon>Oceanospirillales</taxon>
        <taxon>Halomonadaceae</taxon>
        <taxon>Vreelandella</taxon>
    </lineage>
</organism>
<proteinExistence type="predicted"/>
<accession>A0ACC5VRZ8</accession>
<dbReference type="EMBL" id="JABYQT010000003">
    <property type="protein sequence ID" value="MBZ5487046.1"/>
    <property type="molecule type" value="Genomic_DNA"/>
</dbReference>
<evidence type="ECO:0000313" key="2">
    <source>
        <dbReference type="Proteomes" id="UP001319846"/>
    </source>
</evidence>
<reference evidence="1" key="1">
    <citation type="submission" date="2020-06" db="EMBL/GenBank/DDBJ databases">
        <title>Whole Genome Sequence of Halomonas aquamarina MB598.</title>
        <authorList>
            <person name="Pervaiz M."/>
            <person name="Fariq A."/>
            <person name="Yasmin A."/>
            <person name="Welch M."/>
        </authorList>
    </citation>
    <scope>NUCLEOTIDE SEQUENCE</scope>
    <source>
        <strain evidence="1">MB598</strain>
    </source>
</reference>
<evidence type="ECO:0000313" key="1">
    <source>
        <dbReference type="EMBL" id="MBZ5487046.1"/>
    </source>
</evidence>
<keyword evidence="2" id="KW-1185">Reference proteome</keyword>
<dbReference type="Proteomes" id="UP001319846">
    <property type="component" value="Unassembled WGS sequence"/>
</dbReference>
<gene>
    <name evidence="1" type="ORF">HW452_05850</name>
</gene>
<protein>
    <submittedName>
        <fullName evidence="1">DUF3613 domain-containing protein</fullName>
    </submittedName>
</protein>
<comment type="caution">
    <text evidence="1">The sequence shown here is derived from an EMBL/GenBank/DDBJ whole genome shotgun (WGS) entry which is preliminary data.</text>
</comment>
<sequence length="101" mass="10949">MREYRLIGLMALGALLAGGMAGCAQPAGQPGEAAQSRMLGKGSTSADAWLQVQREGSQASPHEQRLSAAEQERASQRWLDSFTHPIPDFFKREDADSFGQE</sequence>
<name>A0ACC5VRZ8_9GAMM</name>